<evidence type="ECO:0000313" key="2">
    <source>
        <dbReference type="EMBL" id="RDK37685.1"/>
    </source>
</evidence>
<keyword evidence="3" id="KW-1185">Reference proteome</keyword>
<sequence>MELGDDNTVTYEEERFSEMEASIEESTKLQLRKSGSFFLATAIGLTALAVTTAHINMRRSRL</sequence>
<dbReference type="AlphaFoldDB" id="A0A370P739"/>
<keyword evidence="1" id="KW-1133">Transmembrane helix</keyword>
<name>A0A370P739_ASPPH</name>
<protein>
    <recommendedName>
        <fullName evidence="4">Transmembrane protein</fullName>
    </recommendedName>
</protein>
<evidence type="ECO:0000313" key="3">
    <source>
        <dbReference type="Proteomes" id="UP000254937"/>
    </source>
</evidence>
<proteinExistence type="predicted"/>
<evidence type="ECO:0008006" key="4">
    <source>
        <dbReference type="Google" id="ProtNLM"/>
    </source>
</evidence>
<keyword evidence="1" id="KW-0472">Membrane</keyword>
<evidence type="ECO:0000256" key="1">
    <source>
        <dbReference type="SAM" id="Phobius"/>
    </source>
</evidence>
<dbReference type="Proteomes" id="UP000254937">
    <property type="component" value="Unassembled WGS sequence"/>
</dbReference>
<gene>
    <name evidence="2" type="ORF">M752DRAFT_298014</name>
</gene>
<accession>A0A370P739</accession>
<organism evidence="2 3">
    <name type="scientific">Aspergillus phoenicis ATCC 13157</name>
    <dbReference type="NCBI Taxonomy" id="1353007"/>
    <lineage>
        <taxon>Eukaryota</taxon>
        <taxon>Fungi</taxon>
        <taxon>Dikarya</taxon>
        <taxon>Ascomycota</taxon>
        <taxon>Pezizomycotina</taxon>
        <taxon>Eurotiomycetes</taxon>
        <taxon>Eurotiomycetidae</taxon>
        <taxon>Eurotiales</taxon>
        <taxon>Aspergillaceae</taxon>
        <taxon>Aspergillus</taxon>
    </lineage>
</organism>
<dbReference type="EMBL" id="KZ851869">
    <property type="protein sequence ID" value="RDK37685.1"/>
    <property type="molecule type" value="Genomic_DNA"/>
</dbReference>
<feature type="transmembrane region" description="Helical" evidence="1">
    <location>
        <begin position="37"/>
        <end position="57"/>
    </location>
</feature>
<keyword evidence="1" id="KW-0812">Transmembrane</keyword>
<reference evidence="2 3" key="1">
    <citation type="submission" date="2018-07" db="EMBL/GenBank/DDBJ databases">
        <title>Section-level genome sequencing of Aspergillus section Nigri to investigate inter- and intra-species variation.</title>
        <authorList>
            <consortium name="DOE Joint Genome Institute"/>
            <person name="Vesth T.C."/>
            <person name="Nybo J.L."/>
            <person name="Theobald S."/>
            <person name="Frisvad J.C."/>
            <person name="Larsen T.O."/>
            <person name="Nielsen K.F."/>
            <person name="Hoof J.B."/>
            <person name="Brandl J."/>
            <person name="Salamov A."/>
            <person name="Riley R."/>
            <person name="Gladden J.M."/>
            <person name="Phatale P."/>
            <person name="Nielsen M.T."/>
            <person name="Lyhne E.K."/>
            <person name="Kogle M.E."/>
            <person name="Strasser K."/>
            <person name="McDonnell E."/>
            <person name="Barry K."/>
            <person name="Clum A."/>
            <person name="Chen C."/>
            <person name="Nolan M."/>
            <person name="Sandor L."/>
            <person name="Kuo A."/>
            <person name="Lipzen A."/>
            <person name="Hainaut M."/>
            <person name="Drula E."/>
            <person name="Tsang A."/>
            <person name="Magnuson J.K."/>
            <person name="Henrissat B."/>
            <person name="Wiebenga A."/>
            <person name="Simmons B.A."/>
            <person name="Makela M.R."/>
            <person name="De vries R.P."/>
            <person name="Grigoriev I.V."/>
            <person name="Mortensen U.H."/>
            <person name="Baker S.E."/>
            <person name="Andersen M.R."/>
        </authorList>
    </citation>
    <scope>NUCLEOTIDE SEQUENCE [LARGE SCALE GENOMIC DNA]</scope>
    <source>
        <strain evidence="2 3">ATCC 13157</strain>
    </source>
</reference>